<dbReference type="AlphaFoldDB" id="A0A1D9P0G9"/>
<keyword evidence="1" id="KW-0472">Membrane</keyword>
<protein>
    <submittedName>
        <fullName evidence="2">Sugar ABC transporter substrate-binding protein</fullName>
    </submittedName>
</protein>
<dbReference type="RefSeq" id="WP_071175572.1">
    <property type="nucleotide sequence ID" value="NZ_CP017831.1"/>
</dbReference>
<dbReference type="OrthoDB" id="54751at2"/>
<reference evidence="3" key="1">
    <citation type="submission" date="2016-10" db="EMBL/GenBank/DDBJ databases">
        <title>The complete genome sequence of the rumen bacterium Butyrivibrio hungatei MB2003.</title>
        <authorList>
            <person name="Palevich N."/>
            <person name="Kelly W.J."/>
            <person name="Leahy S.C."/>
            <person name="Altermann E."/>
            <person name="Rakonjac J."/>
            <person name="Attwood G.T."/>
        </authorList>
    </citation>
    <scope>NUCLEOTIDE SEQUENCE [LARGE SCALE GENOMIC DNA]</scope>
    <source>
        <strain evidence="3">MB2003</strain>
    </source>
</reference>
<dbReference type="Gene3D" id="3.40.190.10">
    <property type="entry name" value="Periplasmic binding protein-like II"/>
    <property type="match status" value="2"/>
</dbReference>
<dbReference type="EMBL" id="CP017831">
    <property type="protein sequence ID" value="AOZ95834.1"/>
    <property type="molecule type" value="Genomic_DNA"/>
</dbReference>
<gene>
    <name evidence="2" type="ORF">bhn_I0800</name>
</gene>
<sequence length="553" mass="64294">MRKSLFNIFILICVGIGLILTLVLWFDPKRTNKSGEEQVKEFTAFFAVHGTEIDDHNDISKVIAEKTNCKVKETWLQDESVERAIGRMIEDDEYPDFIDAGEMSSVLYEKGALMPLDEYIEKYPNIKNYLSEDQWNELRQSDGHIYWIPQFSSFYGEEKGCVHTEEAFWIQTKVLKWAGYPQIRTMDQYFDLIDDYYNANPTLSDGTPVIPYTILCDDWKYYCLENAPAFLDGYPNDGSVIVDPTTNTIIDYNTTETAKKYFKRLNEEYKKGIVDPDSFTQSYDQYIEKLSSGRVLGMIDQWWDFAYVAEDAFKAKGLDKEGCQYVPLPVTISEDVKNQWHCSAHVLHSSSGLAITKSCEDIDGAMKFVNDLLGQEVHNLRFWGIEGVDYKVDNKGMFYRTPEMRVNAYDASYKKAHFCDYSYFPRWNGTSRDGRNAMQPEDQESEFYDTLSDDLKECFDAYGAQTYVDMLGVNDAPGPWYPMYTYSQTMTNATDGGKAWRLMENCKHQYLPRVVMADNFEMAWNIYLEAYSYCKPEDFINEMQIELDRRINK</sequence>
<feature type="transmembrane region" description="Helical" evidence="1">
    <location>
        <begin position="6"/>
        <end position="26"/>
    </location>
</feature>
<dbReference type="Proteomes" id="UP000179284">
    <property type="component" value="Chromosome I"/>
</dbReference>
<dbReference type="InterPro" id="IPR050490">
    <property type="entry name" value="Bact_solute-bd_prot1"/>
</dbReference>
<dbReference type="SUPFAM" id="SSF53850">
    <property type="entry name" value="Periplasmic binding protein-like II"/>
    <property type="match status" value="1"/>
</dbReference>
<proteinExistence type="predicted"/>
<organism evidence="2 3">
    <name type="scientific">Butyrivibrio hungatei</name>
    <dbReference type="NCBI Taxonomy" id="185008"/>
    <lineage>
        <taxon>Bacteria</taxon>
        <taxon>Bacillati</taxon>
        <taxon>Bacillota</taxon>
        <taxon>Clostridia</taxon>
        <taxon>Lachnospirales</taxon>
        <taxon>Lachnospiraceae</taxon>
        <taxon>Butyrivibrio</taxon>
    </lineage>
</organism>
<dbReference type="PANTHER" id="PTHR43649:SF12">
    <property type="entry name" value="DIACETYLCHITOBIOSE BINDING PROTEIN DASA"/>
    <property type="match status" value="1"/>
</dbReference>
<keyword evidence="3" id="KW-1185">Reference proteome</keyword>
<dbReference type="PANTHER" id="PTHR43649">
    <property type="entry name" value="ARABINOSE-BINDING PROTEIN-RELATED"/>
    <property type="match status" value="1"/>
</dbReference>
<keyword evidence="1" id="KW-0812">Transmembrane</keyword>
<name>A0A1D9P0G9_9FIRM</name>
<evidence type="ECO:0000313" key="2">
    <source>
        <dbReference type="EMBL" id="AOZ95834.1"/>
    </source>
</evidence>
<dbReference type="KEGG" id="bhu:bhn_I0800"/>
<evidence type="ECO:0000313" key="3">
    <source>
        <dbReference type="Proteomes" id="UP000179284"/>
    </source>
</evidence>
<keyword evidence="1" id="KW-1133">Transmembrane helix</keyword>
<evidence type="ECO:0000256" key="1">
    <source>
        <dbReference type="SAM" id="Phobius"/>
    </source>
</evidence>
<accession>A0A1D9P0G9</accession>